<protein>
    <submittedName>
        <fullName evidence="2">Uncharacterized protein</fullName>
    </submittedName>
</protein>
<keyword evidence="3" id="KW-1185">Reference proteome</keyword>
<dbReference type="EMBL" id="BAAAVI010000022">
    <property type="protein sequence ID" value="GAA2873691.1"/>
    <property type="molecule type" value="Genomic_DNA"/>
</dbReference>
<comment type="caution">
    <text evidence="2">The sequence shown here is derived from an EMBL/GenBank/DDBJ whole genome shotgun (WGS) entry which is preliminary data.</text>
</comment>
<name>A0ABN3VYC6_9ACTN</name>
<evidence type="ECO:0000313" key="3">
    <source>
        <dbReference type="Proteomes" id="UP001500831"/>
    </source>
</evidence>
<sequence>MKPHDPGSGAFGGHLPHGVSATWSGGRAEPGDSGGPVDTVEKVQVGTDVKAYVTAKGIINGGSGFLGYRTLRFTDIHDARQAFGGDVMKRQ</sequence>
<gene>
    <name evidence="2" type="ORF">GCM10010517_34250</name>
</gene>
<evidence type="ECO:0000256" key="1">
    <source>
        <dbReference type="SAM" id="MobiDB-lite"/>
    </source>
</evidence>
<proteinExistence type="predicted"/>
<reference evidence="2 3" key="1">
    <citation type="journal article" date="2019" name="Int. J. Syst. Evol. Microbiol.">
        <title>The Global Catalogue of Microorganisms (GCM) 10K type strain sequencing project: providing services to taxonomists for standard genome sequencing and annotation.</title>
        <authorList>
            <consortium name="The Broad Institute Genomics Platform"/>
            <consortium name="The Broad Institute Genome Sequencing Center for Infectious Disease"/>
            <person name="Wu L."/>
            <person name="Ma J."/>
        </authorList>
    </citation>
    <scope>NUCLEOTIDE SEQUENCE [LARGE SCALE GENOMIC DNA]</scope>
    <source>
        <strain evidence="2 3">JCM 6242</strain>
    </source>
</reference>
<feature type="region of interest" description="Disordered" evidence="1">
    <location>
        <begin position="1"/>
        <end position="41"/>
    </location>
</feature>
<evidence type="ECO:0000313" key="2">
    <source>
        <dbReference type="EMBL" id="GAA2873691.1"/>
    </source>
</evidence>
<accession>A0ABN3VYC6</accession>
<organism evidence="2 3">
    <name type="scientific">Streptosporangium fragile</name>
    <dbReference type="NCBI Taxonomy" id="46186"/>
    <lineage>
        <taxon>Bacteria</taxon>
        <taxon>Bacillati</taxon>
        <taxon>Actinomycetota</taxon>
        <taxon>Actinomycetes</taxon>
        <taxon>Streptosporangiales</taxon>
        <taxon>Streptosporangiaceae</taxon>
        <taxon>Streptosporangium</taxon>
    </lineage>
</organism>
<dbReference type="Proteomes" id="UP001500831">
    <property type="component" value="Unassembled WGS sequence"/>
</dbReference>